<evidence type="ECO:0000256" key="1">
    <source>
        <dbReference type="ARBA" id="ARBA00023002"/>
    </source>
</evidence>
<comment type="caution">
    <text evidence="3">The sequence shown here is derived from an EMBL/GenBank/DDBJ whole genome shotgun (WGS) entry which is preliminary data.</text>
</comment>
<dbReference type="InterPro" id="IPR036188">
    <property type="entry name" value="FAD/NAD-bd_sf"/>
</dbReference>
<dbReference type="RefSeq" id="WP_220750190.1">
    <property type="nucleotide sequence ID" value="NZ_BPFH01000007.1"/>
</dbReference>
<gene>
    <name evidence="3" type="ORF">JANAI62_33150</name>
</gene>
<reference evidence="3 4" key="1">
    <citation type="submission" date="2021-05" db="EMBL/GenBank/DDBJ databases">
        <title>Bacteria Genome sequencing.</title>
        <authorList>
            <person name="Takabe Y."/>
            <person name="Nakajima Y."/>
            <person name="Suzuki S."/>
            <person name="Shiozaki T."/>
        </authorList>
    </citation>
    <scope>NUCLEOTIDE SEQUENCE [LARGE SCALE GENOMIC DNA]</scope>
    <source>
        <strain evidence="3 4">AI_62</strain>
    </source>
</reference>
<dbReference type="InterPro" id="IPR006076">
    <property type="entry name" value="FAD-dep_OxRdtase"/>
</dbReference>
<sequence length="355" mass="36728">MDTDFLVIGGGIAGTSAGAALSTLGQVVLWEAEPQLGYHASGRSAAMFEEGYGPPSVVALNRASRATHAAHGDLTPRGFLAIALPGEEAQFDRDLAALGLSEVSPDEARGLVPILSPDVARAAHQPDACDLDTDAMLQRAIRVIRASGGRVETDHAVTSLTPIPGGWRALSGDRAVTARLVFNAAGAWADAVARLACVAPVGLRPLRRSVARIAAPDGHDVSPWPMVMGAGETWYAKPDAGALIVSPADQTASDPCDAFADDMDLAIGLDRYAQAVTVPPTRPLANWAGLRTFAPDGTFVLGPSQQSGFWWVAGQGGYGFQTAPAASELLADMVAGRPPQIAPEAVAALDPGRFA</sequence>
<proteinExistence type="predicted"/>
<dbReference type="Gene3D" id="3.50.50.60">
    <property type="entry name" value="FAD/NAD(P)-binding domain"/>
    <property type="match status" value="1"/>
</dbReference>
<evidence type="ECO:0000259" key="2">
    <source>
        <dbReference type="Pfam" id="PF01266"/>
    </source>
</evidence>
<keyword evidence="1" id="KW-0560">Oxidoreductase</keyword>
<dbReference type="PANTHER" id="PTHR13847:SF287">
    <property type="entry name" value="FAD-DEPENDENT OXIDOREDUCTASE DOMAIN-CONTAINING PROTEIN 1"/>
    <property type="match status" value="1"/>
</dbReference>
<accession>A0ABQ4NQN2</accession>
<keyword evidence="4" id="KW-1185">Reference proteome</keyword>
<evidence type="ECO:0000313" key="3">
    <source>
        <dbReference type="EMBL" id="GIT96692.1"/>
    </source>
</evidence>
<evidence type="ECO:0000313" key="4">
    <source>
        <dbReference type="Proteomes" id="UP000786693"/>
    </source>
</evidence>
<organism evidence="3 4">
    <name type="scientific">Jannaschia pagri</name>
    <dbReference type="NCBI Taxonomy" id="2829797"/>
    <lineage>
        <taxon>Bacteria</taxon>
        <taxon>Pseudomonadati</taxon>
        <taxon>Pseudomonadota</taxon>
        <taxon>Alphaproteobacteria</taxon>
        <taxon>Rhodobacterales</taxon>
        <taxon>Roseobacteraceae</taxon>
        <taxon>Jannaschia</taxon>
    </lineage>
</organism>
<feature type="domain" description="FAD dependent oxidoreductase" evidence="2">
    <location>
        <begin position="4"/>
        <end position="333"/>
    </location>
</feature>
<dbReference type="Gene3D" id="3.30.9.10">
    <property type="entry name" value="D-Amino Acid Oxidase, subunit A, domain 2"/>
    <property type="match status" value="1"/>
</dbReference>
<dbReference type="Proteomes" id="UP000786693">
    <property type="component" value="Unassembled WGS sequence"/>
</dbReference>
<dbReference type="PANTHER" id="PTHR13847">
    <property type="entry name" value="SARCOSINE DEHYDROGENASE-RELATED"/>
    <property type="match status" value="1"/>
</dbReference>
<dbReference type="EMBL" id="BPFH01000007">
    <property type="protein sequence ID" value="GIT96692.1"/>
    <property type="molecule type" value="Genomic_DNA"/>
</dbReference>
<name>A0ABQ4NQN2_9RHOB</name>
<protein>
    <submittedName>
        <fullName evidence="3">Glycerol-3-phosphate dehydrogenase</fullName>
    </submittedName>
</protein>
<dbReference type="SUPFAM" id="SSF51905">
    <property type="entry name" value="FAD/NAD(P)-binding domain"/>
    <property type="match status" value="1"/>
</dbReference>
<dbReference type="Pfam" id="PF01266">
    <property type="entry name" value="DAO"/>
    <property type="match status" value="1"/>
</dbReference>